<evidence type="ECO:0000256" key="1">
    <source>
        <dbReference type="ARBA" id="ARBA00008857"/>
    </source>
</evidence>
<keyword evidence="4" id="KW-0233">DNA recombination</keyword>
<comment type="caution">
    <text evidence="8">The sequence shown here is derived from an EMBL/GenBank/DDBJ whole genome shotgun (WGS) entry which is preliminary data.</text>
</comment>
<dbReference type="GO" id="GO:0003677">
    <property type="term" value="F:DNA binding"/>
    <property type="evidence" value="ECO:0007669"/>
    <property type="project" value="UniProtKB-UniRule"/>
</dbReference>
<dbReference type="PROSITE" id="PS51900">
    <property type="entry name" value="CB"/>
    <property type="match status" value="1"/>
</dbReference>
<dbReference type="GO" id="GO:0015074">
    <property type="term" value="P:DNA integration"/>
    <property type="evidence" value="ECO:0007669"/>
    <property type="project" value="UniProtKB-KW"/>
</dbReference>
<dbReference type="Pfam" id="PF14659">
    <property type="entry name" value="Phage_int_SAM_3"/>
    <property type="match status" value="1"/>
</dbReference>
<protein>
    <recommendedName>
        <fullName evidence="10">Site-specific integrase</fullName>
    </recommendedName>
</protein>
<comment type="similarity">
    <text evidence="1">Belongs to the 'phage' integrase family.</text>
</comment>
<dbReference type="InterPro" id="IPR010998">
    <property type="entry name" value="Integrase_recombinase_N"/>
</dbReference>
<dbReference type="Gene3D" id="1.10.443.10">
    <property type="entry name" value="Intergrase catalytic core"/>
    <property type="match status" value="1"/>
</dbReference>
<evidence type="ECO:0008006" key="10">
    <source>
        <dbReference type="Google" id="ProtNLM"/>
    </source>
</evidence>
<dbReference type="EMBL" id="LBJM01000023">
    <property type="protein sequence ID" value="RXH41065.1"/>
    <property type="molecule type" value="Genomic_DNA"/>
</dbReference>
<dbReference type="InterPro" id="IPR013762">
    <property type="entry name" value="Integrase-like_cat_sf"/>
</dbReference>
<dbReference type="AlphaFoldDB" id="A0A4Q0SMM1"/>
<dbReference type="Gene3D" id="1.10.150.130">
    <property type="match status" value="1"/>
</dbReference>
<gene>
    <name evidence="8" type="ORF">XH94_09485</name>
</gene>
<keyword evidence="3 5" id="KW-0238">DNA-binding</keyword>
<evidence type="ECO:0000313" key="8">
    <source>
        <dbReference type="EMBL" id="RXH41065.1"/>
    </source>
</evidence>
<organism evidence="8 9">
    <name type="scientific">Bradyrhizobium zhanjiangense</name>
    <dbReference type="NCBI Taxonomy" id="1325107"/>
    <lineage>
        <taxon>Bacteria</taxon>
        <taxon>Pseudomonadati</taxon>
        <taxon>Pseudomonadota</taxon>
        <taxon>Alphaproteobacteria</taxon>
        <taxon>Hyphomicrobiales</taxon>
        <taxon>Nitrobacteraceae</taxon>
        <taxon>Bradyrhizobium</taxon>
    </lineage>
</organism>
<dbReference type="InterPro" id="IPR011010">
    <property type="entry name" value="DNA_brk_join_enz"/>
</dbReference>
<dbReference type="RefSeq" id="WP_128944324.1">
    <property type="nucleotide sequence ID" value="NZ_LBJM01000023.1"/>
</dbReference>
<dbReference type="InterPro" id="IPR002104">
    <property type="entry name" value="Integrase_catalytic"/>
</dbReference>
<evidence type="ECO:0000256" key="2">
    <source>
        <dbReference type="ARBA" id="ARBA00022908"/>
    </source>
</evidence>
<evidence type="ECO:0000256" key="3">
    <source>
        <dbReference type="ARBA" id="ARBA00023125"/>
    </source>
</evidence>
<evidence type="ECO:0000313" key="9">
    <source>
        <dbReference type="Proteomes" id="UP000290565"/>
    </source>
</evidence>
<evidence type="ECO:0000259" key="7">
    <source>
        <dbReference type="PROSITE" id="PS51900"/>
    </source>
</evidence>
<dbReference type="Pfam" id="PF00589">
    <property type="entry name" value="Phage_integrase"/>
    <property type="match status" value="1"/>
</dbReference>
<feature type="domain" description="Tyr recombinase" evidence="6">
    <location>
        <begin position="194"/>
        <end position="412"/>
    </location>
</feature>
<sequence>MSIRKRTWKTEAGEERSAYVVQYSTAERDARGKRTRHIKTFDRKKDAEDFQAQVRIDVKKGVHTPASRSITVEDAGDLWIDGCGDLERSTVDQYRQHLKFHINPYLGGLKLAALTVAIVRDWQDKLRNGVPAPGQSEAEPRSAAMVKKVTTSLSSLLSDALERGKVGQNVVRSMTANRRRKRKVERRQKRKLVVGRDIPEPREIDALLQQTKNERWRALLLVAVRCGLRASELRGLRWQDVDFKKSELHVRQRADRYNEIGSPKSADSQRIVPIPPKTIAALKAWKLQCPKNEGQQHLVFPNGSGNVETHSNIIERGLIPAWEQAGITVPVLDDKGKPARDKEGRPIVRAKYTGAHSLRHYFASWSLARSPVGLGLNLKELSERIGHASIQITIDTYAHLMPRADHAEELAAAEGEFG</sequence>
<dbReference type="InterPro" id="IPR050090">
    <property type="entry name" value="Tyrosine_recombinase_XerCD"/>
</dbReference>
<keyword evidence="2" id="KW-0229">DNA integration</keyword>
<dbReference type="PANTHER" id="PTHR30349:SF64">
    <property type="entry name" value="PROPHAGE INTEGRASE INTD-RELATED"/>
    <property type="match status" value="1"/>
</dbReference>
<dbReference type="SUPFAM" id="SSF56349">
    <property type="entry name" value="DNA breaking-rejoining enzymes"/>
    <property type="match status" value="1"/>
</dbReference>
<dbReference type="PROSITE" id="PS51898">
    <property type="entry name" value="TYR_RECOMBINASE"/>
    <property type="match status" value="1"/>
</dbReference>
<dbReference type="GO" id="GO:0006310">
    <property type="term" value="P:DNA recombination"/>
    <property type="evidence" value="ECO:0007669"/>
    <property type="project" value="UniProtKB-KW"/>
</dbReference>
<feature type="domain" description="Core-binding (CB)" evidence="7">
    <location>
        <begin position="70"/>
        <end position="161"/>
    </location>
</feature>
<dbReference type="PANTHER" id="PTHR30349">
    <property type="entry name" value="PHAGE INTEGRASE-RELATED"/>
    <property type="match status" value="1"/>
</dbReference>
<proteinExistence type="inferred from homology"/>
<dbReference type="CDD" id="cd01189">
    <property type="entry name" value="INT_ICEBs1_C_like"/>
    <property type="match status" value="1"/>
</dbReference>
<evidence type="ECO:0000256" key="5">
    <source>
        <dbReference type="PROSITE-ProRule" id="PRU01248"/>
    </source>
</evidence>
<dbReference type="InterPro" id="IPR004107">
    <property type="entry name" value="Integrase_SAM-like_N"/>
</dbReference>
<dbReference type="InterPro" id="IPR044068">
    <property type="entry name" value="CB"/>
</dbReference>
<name>A0A4Q0SMM1_9BRAD</name>
<accession>A0A4Q0SMM1</accession>
<reference evidence="8 9" key="1">
    <citation type="submission" date="2015-04" db="EMBL/GenBank/DDBJ databases">
        <title>Comparative genomics of rhizobia nodulating Arachis hypogaea in China.</title>
        <authorList>
            <person name="Li Y."/>
        </authorList>
    </citation>
    <scope>NUCLEOTIDE SEQUENCE [LARGE SCALE GENOMIC DNA]</scope>
    <source>
        <strain evidence="8 9">CCBAU 51787</strain>
    </source>
</reference>
<evidence type="ECO:0000256" key="4">
    <source>
        <dbReference type="ARBA" id="ARBA00023172"/>
    </source>
</evidence>
<dbReference type="Proteomes" id="UP000290565">
    <property type="component" value="Unassembled WGS sequence"/>
</dbReference>
<evidence type="ECO:0000259" key="6">
    <source>
        <dbReference type="PROSITE" id="PS51898"/>
    </source>
</evidence>